<feature type="compositionally biased region" description="Low complexity" evidence="1">
    <location>
        <begin position="418"/>
        <end position="433"/>
    </location>
</feature>
<proteinExistence type="predicted"/>
<comment type="caution">
    <text evidence="4">The sequence shown here is derived from an EMBL/GenBank/DDBJ whole genome shotgun (WGS) entry which is preliminary data.</text>
</comment>
<keyword evidence="2" id="KW-0812">Transmembrane</keyword>
<protein>
    <submittedName>
        <fullName evidence="4">Uncharacterized protein</fullName>
    </submittedName>
</protein>
<feature type="region of interest" description="Disordered" evidence="1">
    <location>
        <begin position="409"/>
        <end position="581"/>
    </location>
</feature>
<name>A0A9P9EL57_9PLEO</name>
<accession>A0A9P9EL57</accession>
<feature type="compositionally biased region" description="Pro residues" evidence="1">
    <location>
        <begin position="477"/>
        <end position="491"/>
    </location>
</feature>
<feature type="signal peptide" evidence="3">
    <location>
        <begin position="1"/>
        <end position="23"/>
    </location>
</feature>
<dbReference type="OrthoDB" id="3798897at2759"/>
<keyword evidence="2" id="KW-1133">Transmembrane helix</keyword>
<sequence length="581" mass="61138">MVVLKSKLSLLSAFFALSSIVASADLVKDDILEPQEVLTLAPGHLLPANATEQCPGHGSDIYNGGEEPELINTNPLAFANLIKRAGCTFYRSGEARTCVTADNICCPDPNNAQDGWCCAGTAGCGPGTGTLGKCTTRISWTTLYTTLTSSSSSYSTVTTTAVGSTYVTTLVSTSVVVVTQNDVDTLTDWRTVTITAAAAKARRTEIPTAVLSPESVAVPAYTSSVPLETSASKVEHIELRADVTPAPRVVQIRGQLFKRQVRTDISTTTSTRTTYIGSTIYTTTTVFITSTSTAYSTFLTTRTTARNARTTVTSTLTLTMRPGQTVPINPISPQQTDPLPAGGGTNNNGGGGGGGGGLSKGAQVGIGVGTGAGSLIICIILGFFFWRRRKSKKQEANEMITAAVAAQAATHSNDHKQPGYGVAPVAPVGSPGPNQINQQYYDPRYSHPGQYGTPSPAPQYGYPPQPGSGYEMSATPAPMPVYPVQNSPPPQQQLTPQQGYNYPKPPSPSVSPGVPGSPTSSTGYQYQNQGGIAPAEMAQPYHNAPSEIYTPPTQHVQPQSGYPQPGYPSQPVYQPQPQQPR</sequence>
<keyword evidence="3" id="KW-0732">Signal</keyword>
<feature type="chain" id="PRO_5040133342" evidence="3">
    <location>
        <begin position="24"/>
        <end position="581"/>
    </location>
</feature>
<feature type="compositionally biased region" description="Low complexity" evidence="1">
    <location>
        <begin position="510"/>
        <end position="523"/>
    </location>
</feature>
<gene>
    <name evidence="4" type="ORF">B0J11DRAFT_501615</name>
</gene>
<organism evidence="4 5">
    <name type="scientific">Dendryphion nanum</name>
    <dbReference type="NCBI Taxonomy" id="256645"/>
    <lineage>
        <taxon>Eukaryota</taxon>
        <taxon>Fungi</taxon>
        <taxon>Dikarya</taxon>
        <taxon>Ascomycota</taxon>
        <taxon>Pezizomycotina</taxon>
        <taxon>Dothideomycetes</taxon>
        <taxon>Pleosporomycetidae</taxon>
        <taxon>Pleosporales</taxon>
        <taxon>Torulaceae</taxon>
        <taxon>Dendryphion</taxon>
    </lineage>
</organism>
<evidence type="ECO:0000256" key="1">
    <source>
        <dbReference type="SAM" id="MobiDB-lite"/>
    </source>
</evidence>
<keyword evidence="5" id="KW-1185">Reference proteome</keyword>
<dbReference type="Proteomes" id="UP000700596">
    <property type="component" value="Unassembled WGS sequence"/>
</dbReference>
<reference evidence="4" key="1">
    <citation type="journal article" date="2021" name="Nat. Commun.">
        <title>Genetic determinants of endophytism in the Arabidopsis root mycobiome.</title>
        <authorList>
            <person name="Mesny F."/>
            <person name="Miyauchi S."/>
            <person name="Thiergart T."/>
            <person name="Pickel B."/>
            <person name="Atanasova L."/>
            <person name="Karlsson M."/>
            <person name="Huettel B."/>
            <person name="Barry K.W."/>
            <person name="Haridas S."/>
            <person name="Chen C."/>
            <person name="Bauer D."/>
            <person name="Andreopoulos W."/>
            <person name="Pangilinan J."/>
            <person name="LaButti K."/>
            <person name="Riley R."/>
            <person name="Lipzen A."/>
            <person name="Clum A."/>
            <person name="Drula E."/>
            <person name="Henrissat B."/>
            <person name="Kohler A."/>
            <person name="Grigoriev I.V."/>
            <person name="Martin F.M."/>
            <person name="Hacquard S."/>
        </authorList>
    </citation>
    <scope>NUCLEOTIDE SEQUENCE</scope>
    <source>
        <strain evidence="4">MPI-CAGE-CH-0243</strain>
    </source>
</reference>
<evidence type="ECO:0000313" key="5">
    <source>
        <dbReference type="Proteomes" id="UP000700596"/>
    </source>
</evidence>
<feature type="region of interest" description="Disordered" evidence="1">
    <location>
        <begin position="322"/>
        <end position="354"/>
    </location>
</feature>
<feature type="compositionally biased region" description="Pro residues" evidence="1">
    <location>
        <begin position="455"/>
        <end position="466"/>
    </location>
</feature>
<keyword evidence="2" id="KW-0472">Membrane</keyword>
<feature type="transmembrane region" description="Helical" evidence="2">
    <location>
        <begin position="364"/>
        <end position="386"/>
    </location>
</feature>
<feature type="compositionally biased region" description="Gly residues" evidence="1">
    <location>
        <begin position="341"/>
        <end position="354"/>
    </location>
</feature>
<dbReference type="EMBL" id="JAGMWT010000001">
    <property type="protein sequence ID" value="KAH7139463.1"/>
    <property type="molecule type" value="Genomic_DNA"/>
</dbReference>
<evidence type="ECO:0000313" key="4">
    <source>
        <dbReference type="EMBL" id="KAH7139463.1"/>
    </source>
</evidence>
<evidence type="ECO:0000256" key="2">
    <source>
        <dbReference type="SAM" id="Phobius"/>
    </source>
</evidence>
<feature type="compositionally biased region" description="Low complexity" evidence="1">
    <location>
        <begin position="556"/>
        <end position="581"/>
    </location>
</feature>
<evidence type="ECO:0000256" key="3">
    <source>
        <dbReference type="SAM" id="SignalP"/>
    </source>
</evidence>
<dbReference type="AlphaFoldDB" id="A0A9P9EL57"/>